<protein>
    <submittedName>
        <fullName evidence="1">Uncharacterized protein</fullName>
    </submittedName>
</protein>
<dbReference type="Proteomes" id="UP000277537">
    <property type="component" value="Unassembled WGS sequence"/>
</dbReference>
<dbReference type="EMBL" id="RHXE01000038">
    <property type="protein sequence ID" value="RSE21347.1"/>
    <property type="molecule type" value="Genomic_DNA"/>
</dbReference>
<comment type="caution">
    <text evidence="1">The sequence shown here is derived from an EMBL/GenBank/DDBJ whole genome shotgun (WGS) entry which is preliminary data.</text>
</comment>
<name>A0A3R9EXL5_ACIJO</name>
<accession>A0A3R9EXL5</accession>
<sequence length="66" mass="7565">MGIFNRAYRSKLRQALVAMIAAQIGLKLNSKRSVLEAYFLFLDLFERYYDDVVMVSVMAVFVPAIT</sequence>
<evidence type="ECO:0000313" key="2">
    <source>
        <dbReference type="Proteomes" id="UP000277537"/>
    </source>
</evidence>
<proteinExistence type="predicted"/>
<gene>
    <name evidence="1" type="ORF">EGT73_13845</name>
</gene>
<dbReference type="AlphaFoldDB" id="A0A3R9EXL5"/>
<organism evidence="1 2">
    <name type="scientific">Acinetobacter johnsonii</name>
    <dbReference type="NCBI Taxonomy" id="40214"/>
    <lineage>
        <taxon>Bacteria</taxon>
        <taxon>Pseudomonadati</taxon>
        <taxon>Pseudomonadota</taxon>
        <taxon>Gammaproteobacteria</taxon>
        <taxon>Moraxellales</taxon>
        <taxon>Moraxellaceae</taxon>
        <taxon>Acinetobacter</taxon>
    </lineage>
</organism>
<evidence type="ECO:0000313" key="1">
    <source>
        <dbReference type="EMBL" id="RSE21347.1"/>
    </source>
</evidence>
<dbReference type="RefSeq" id="WP_125274606.1">
    <property type="nucleotide sequence ID" value="NZ_JAOCDY010000050.1"/>
</dbReference>
<reference evidence="1 2" key="1">
    <citation type="submission" date="2018-10" db="EMBL/GenBank/DDBJ databases">
        <title>Transmission dynamics of multidrug resistant bacteria on intensive care unit surfaces.</title>
        <authorList>
            <person name="D'Souza A.W."/>
            <person name="Potter R.F."/>
            <person name="Wallace M."/>
            <person name="Shupe A."/>
            <person name="Patel S."/>
            <person name="Sun S."/>
            <person name="Gul D."/>
            <person name="Kwon J.H."/>
            <person name="Andleeb S."/>
            <person name="Burnham C.-A.D."/>
            <person name="Dantas G."/>
        </authorList>
    </citation>
    <scope>NUCLEOTIDE SEQUENCE [LARGE SCALE GENOMIC DNA]</scope>
    <source>
        <strain evidence="1 2">AJ_385</strain>
    </source>
</reference>